<reference evidence="5" key="1">
    <citation type="submission" date="2017-04" db="EMBL/GenBank/DDBJ databases">
        <authorList>
            <person name="Varghese N."/>
            <person name="Submissions S."/>
        </authorList>
    </citation>
    <scope>NUCLEOTIDE SEQUENCE [LARGE SCALE GENOMIC DNA]</scope>
    <source>
        <strain evidence="5">DSM 16537</strain>
    </source>
</reference>
<dbReference type="SUPFAM" id="SSF75620">
    <property type="entry name" value="Release factor"/>
    <property type="match status" value="1"/>
</dbReference>
<dbReference type="EMBL" id="LT838813">
    <property type="protein sequence ID" value="SMD44516.1"/>
    <property type="molecule type" value="Genomic_DNA"/>
</dbReference>
<proteinExistence type="inferred from homology"/>
<dbReference type="PANTHER" id="PTHR47814">
    <property type="entry name" value="PEPTIDYL-TRNA HYDROLASE ARFB"/>
    <property type="match status" value="1"/>
</dbReference>
<name>A0A1W2H7N0_9BACT</name>
<dbReference type="GO" id="GO:0003747">
    <property type="term" value="F:translation release factor activity"/>
    <property type="evidence" value="ECO:0007669"/>
    <property type="project" value="InterPro"/>
</dbReference>
<organism evidence="4 5">
    <name type="scientific">Aquiflexum balticum DSM 16537</name>
    <dbReference type="NCBI Taxonomy" id="758820"/>
    <lineage>
        <taxon>Bacteria</taxon>
        <taxon>Pseudomonadati</taxon>
        <taxon>Bacteroidota</taxon>
        <taxon>Cytophagia</taxon>
        <taxon>Cytophagales</taxon>
        <taxon>Cyclobacteriaceae</taxon>
        <taxon>Aquiflexum</taxon>
    </lineage>
</organism>
<dbReference type="InterPro" id="IPR045853">
    <property type="entry name" value="Pep_chain_release_fac_I_sf"/>
</dbReference>
<dbReference type="STRING" id="758820.SAMN00777080_3138"/>
<evidence type="ECO:0000256" key="2">
    <source>
        <dbReference type="SAM" id="MobiDB-lite"/>
    </source>
</evidence>
<dbReference type="InterPro" id="IPR000352">
    <property type="entry name" value="Pep_chain_release_fac_I"/>
</dbReference>
<comment type="similarity">
    <text evidence="1">Belongs to the prokaryotic/mitochondrial release factor family.</text>
</comment>
<feature type="compositionally biased region" description="Basic and acidic residues" evidence="2">
    <location>
        <begin position="129"/>
        <end position="151"/>
    </location>
</feature>
<dbReference type="Proteomes" id="UP000192333">
    <property type="component" value="Chromosome I"/>
</dbReference>
<feature type="domain" description="Prokaryotic-type class I peptide chain release factors" evidence="3">
    <location>
        <begin position="35"/>
        <end position="51"/>
    </location>
</feature>
<sequence length="151" mass="17163">MGVHNRSGFNGDRMKISEKIAKQIFNPEFQFQASRSSGPGGQNVNKVNSKVTLTFNVSNSALLDDIEKGIIMDKLSNMLDSEGNLQIQSQEKRSQIQNKEIAIRKFYDILRKAFHKKKIRKVSKPSKAAVEKRLKEKKALSEKKEGRRGGW</sequence>
<evidence type="ECO:0000259" key="3">
    <source>
        <dbReference type="PROSITE" id="PS00745"/>
    </source>
</evidence>
<protein>
    <submittedName>
        <fullName evidence="4">Ribosome-associated protein</fullName>
    </submittedName>
</protein>
<keyword evidence="5" id="KW-1185">Reference proteome</keyword>
<dbReference type="NCBIfam" id="NF006718">
    <property type="entry name" value="PRK09256.1"/>
    <property type="match status" value="1"/>
</dbReference>
<dbReference type="GO" id="GO:0043022">
    <property type="term" value="F:ribosome binding"/>
    <property type="evidence" value="ECO:0007669"/>
    <property type="project" value="TreeGrafter"/>
</dbReference>
<dbReference type="GO" id="GO:0004045">
    <property type="term" value="F:peptidyl-tRNA hydrolase activity"/>
    <property type="evidence" value="ECO:0007669"/>
    <property type="project" value="TreeGrafter"/>
</dbReference>
<dbReference type="GO" id="GO:0072344">
    <property type="term" value="P:rescue of stalled ribosome"/>
    <property type="evidence" value="ECO:0007669"/>
    <property type="project" value="TreeGrafter"/>
</dbReference>
<gene>
    <name evidence="4" type="ORF">SAMN00777080_3138</name>
</gene>
<dbReference type="PANTHER" id="PTHR47814:SF1">
    <property type="entry name" value="PEPTIDYL-TRNA HYDROLASE ARFB"/>
    <property type="match status" value="1"/>
</dbReference>
<dbReference type="PROSITE" id="PS00745">
    <property type="entry name" value="RF_PROK_I"/>
    <property type="match status" value="1"/>
</dbReference>
<feature type="region of interest" description="Disordered" evidence="2">
    <location>
        <begin position="120"/>
        <end position="151"/>
    </location>
</feature>
<dbReference type="Gene3D" id="3.30.160.20">
    <property type="match status" value="1"/>
</dbReference>
<dbReference type="Pfam" id="PF00472">
    <property type="entry name" value="RF-1"/>
    <property type="match status" value="1"/>
</dbReference>
<evidence type="ECO:0000313" key="4">
    <source>
        <dbReference type="EMBL" id="SMD44516.1"/>
    </source>
</evidence>
<accession>A0A1W2H7N0</accession>
<dbReference type="AlphaFoldDB" id="A0A1W2H7N0"/>
<evidence type="ECO:0000256" key="1">
    <source>
        <dbReference type="ARBA" id="ARBA00010835"/>
    </source>
</evidence>
<evidence type="ECO:0000313" key="5">
    <source>
        <dbReference type="Proteomes" id="UP000192333"/>
    </source>
</evidence>